<protein>
    <submittedName>
        <fullName evidence="5">Ankyrin repeat-containing protein, putative</fullName>
    </submittedName>
</protein>
<feature type="repeat" description="ANK" evidence="3">
    <location>
        <begin position="1240"/>
        <end position="1272"/>
    </location>
</feature>
<dbReference type="Pfam" id="PF00023">
    <property type="entry name" value="Ank"/>
    <property type="match status" value="1"/>
</dbReference>
<feature type="repeat" description="ANK" evidence="3">
    <location>
        <begin position="1041"/>
        <end position="1073"/>
    </location>
</feature>
<dbReference type="SUPFAM" id="SSF48403">
    <property type="entry name" value="Ankyrin repeat"/>
    <property type="match status" value="3"/>
</dbReference>
<dbReference type="OMA" id="FERFRFT"/>
<dbReference type="InParanoid" id="E9EFF3"/>
<proteinExistence type="predicted"/>
<dbReference type="GeneID" id="19252912"/>
<keyword evidence="2 3" id="KW-0040">ANK repeat</keyword>
<dbReference type="SMART" id="SM00248">
    <property type="entry name" value="ANK"/>
    <property type="match status" value="17"/>
</dbReference>
<keyword evidence="1" id="KW-0677">Repeat</keyword>
<feature type="domain" description="Nephrocystin 3-like N-terminal" evidence="4">
    <location>
        <begin position="162"/>
        <end position="333"/>
    </location>
</feature>
<dbReference type="PRINTS" id="PR01415">
    <property type="entry name" value="ANKYRIN"/>
</dbReference>
<dbReference type="PANTHER" id="PTHR24198">
    <property type="entry name" value="ANKYRIN REPEAT AND PROTEIN KINASE DOMAIN-CONTAINING PROTEIN"/>
    <property type="match status" value="1"/>
</dbReference>
<name>E9EFF3_METAQ</name>
<dbReference type="EMBL" id="GL698580">
    <property type="protein sequence ID" value="EFY85352.1"/>
    <property type="molecule type" value="Genomic_DNA"/>
</dbReference>
<dbReference type="Pfam" id="PF12796">
    <property type="entry name" value="Ank_2"/>
    <property type="match status" value="4"/>
</dbReference>
<dbReference type="PROSITE" id="PS50297">
    <property type="entry name" value="ANK_REP_REGION"/>
    <property type="match status" value="2"/>
</dbReference>
<dbReference type="eggNOG" id="KOG4177">
    <property type="taxonomic scope" value="Eukaryota"/>
</dbReference>
<organism evidence="6">
    <name type="scientific">Metarhizium acridum (strain CQMa 102)</name>
    <dbReference type="NCBI Taxonomy" id="655827"/>
    <lineage>
        <taxon>Eukaryota</taxon>
        <taxon>Fungi</taxon>
        <taxon>Dikarya</taxon>
        <taxon>Ascomycota</taxon>
        <taxon>Pezizomycotina</taxon>
        <taxon>Sordariomycetes</taxon>
        <taxon>Hypocreomycetidae</taxon>
        <taxon>Hypocreales</taxon>
        <taxon>Clavicipitaceae</taxon>
        <taxon>Metarhizium</taxon>
    </lineage>
</organism>
<evidence type="ECO:0000256" key="2">
    <source>
        <dbReference type="ARBA" id="ARBA00023043"/>
    </source>
</evidence>
<evidence type="ECO:0000256" key="1">
    <source>
        <dbReference type="ARBA" id="ARBA00022737"/>
    </source>
</evidence>
<keyword evidence="6" id="KW-1185">Reference proteome</keyword>
<dbReference type="Proteomes" id="UP000002499">
    <property type="component" value="Unassembled WGS sequence"/>
</dbReference>
<dbReference type="PANTHER" id="PTHR24198:SF165">
    <property type="entry name" value="ANKYRIN REPEAT-CONTAINING PROTEIN-RELATED"/>
    <property type="match status" value="1"/>
</dbReference>
<evidence type="ECO:0000313" key="6">
    <source>
        <dbReference type="Proteomes" id="UP000002499"/>
    </source>
</evidence>
<dbReference type="Pfam" id="PF24883">
    <property type="entry name" value="NPHP3_N"/>
    <property type="match status" value="1"/>
</dbReference>
<dbReference type="InterPro" id="IPR002110">
    <property type="entry name" value="Ankyrin_rpt"/>
</dbReference>
<dbReference type="InterPro" id="IPR036770">
    <property type="entry name" value="Ankyrin_rpt-contain_sf"/>
</dbReference>
<reference evidence="5 6" key="1">
    <citation type="journal article" date="2011" name="PLoS Genet.">
        <title>Genome sequencing and comparative transcriptomics of the model entomopathogenic fungi Metarhizium anisopliae and M. acridum.</title>
        <authorList>
            <person name="Gao Q."/>
            <person name="Jin K."/>
            <person name="Ying S.H."/>
            <person name="Zhang Y."/>
            <person name="Xiao G."/>
            <person name="Shang Y."/>
            <person name="Duan Z."/>
            <person name="Hu X."/>
            <person name="Xie X.Q."/>
            <person name="Zhou G."/>
            <person name="Peng G."/>
            <person name="Luo Z."/>
            <person name="Huang W."/>
            <person name="Wang B."/>
            <person name="Fang W."/>
            <person name="Wang S."/>
            <person name="Zhong Y."/>
            <person name="Ma L.J."/>
            <person name="St Leger R.J."/>
            <person name="Zhao G.P."/>
            <person name="Pei Y."/>
            <person name="Feng M.G."/>
            <person name="Xia Y."/>
            <person name="Wang C."/>
        </authorList>
    </citation>
    <scope>NUCLEOTIDE SEQUENCE [LARGE SCALE GENOMIC DNA]</scope>
    <source>
        <strain evidence="5 6">CQMa 102</strain>
    </source>
</reference>
<dbReference type="PROSITE" id="PS50088">
    <property type="entry name" value="ANK_REPEAT"/>
    <property type="match status" value="3"/>
</dbReference>
<evidence type="ECO:0000256" key="3">
    <source>
        <dbReference type="PROSITE-ProRule" id="PRU00023"/>
    </source>
</evidence>
<dbReference type="Gene3D" id="1.25.40.20">
    <property type="entry name" value="Ankyrin repeat-containing domain"/>
    <property type="match status" value="3"/>
</dbReference>
<dbReference type="KEGG" id="maw:19252912"/>
<dbReference type="InterPro" id="IPR056884">
    <property type="entry name" value="NPHP3-like_N"/>
</dbReference>
<evidence type="ECO:0000313" key="5">
    <source>
        <dbReference type="EMBL" id="EFY85352.1"/>
    </source>
</evidence>
<dbReference type="HOGENOM" id="CLU_005202_0_0_1"/>
<evidence type="ECO:0000259" key="4">
    <source>
        <dbReference type="Pfam" id="PF24883"/>
    </source>
</evidence>
<gene>
    <name evidence="5" type="ORF">MAC_08601</name>
</gene>
<accession>E9EFF3</accession>
<dbReference type="OrthoDB" id="341259at2759"/>
<sequence>MATDKTKVFLGCPHRSYGTYKLRRDLIKLLLPKNSPCMNEENAWAITGSIADWIQEVNFAFAESRLTIWANLISVFSCHEDPTMRVFDEYVTTMSLPSEAPTPTKLSHIDMAFEMPNICIESLLKSESWPGEYNGGWYILSLASQAPPQFPLESPVKCSGQVEKITSQQMFQDWQRGNGLERLALPLSSGKIAAQAAECLFHYVSKRGKSSSQSSVCLYFEFSSSDVRRNSIESMLYTVLAQITSRRYEGAARENITSACRKIFRNFEQYKWWNRDDLFAFFMEMMLNLGASDTGVIIMLGGLEEGITSCDWFLTNLNKLAEECELNLKLLVTTLKDAQPGEMALWPQLCVNAEEKPKIETSSLDAVVAAENDTFARNEDNGKESAQTCLTEDIETMFKPAAVEDLDVEFELLRLARAGSRAESDYIDLSHLLRECKEDKDLRMMVVDWYQARSSSSSIDRLVAQIPSSSAVTPESVFKAILSFLPVPMDRFLSNILNLLIYSFRPLSVSELNELAGWGEESQPAKWESSPSLRLHPRIQIPLRGLVQINKIEVQLAHPSLRRYLLSDKSPFKSSQEQAHEEIANMCFEFMSTRSRESIRAYRRSHKAVFAVEWRKSFLNYAVRWCLSHAELSEAGKLYSTHQSENFWKNTWVVGAWASMRWALQNPFTRGSIERGSPMTIVASHGLSRALPEVIGMRSPEASDEHFHQEVTQSLEAAAGNGELNTVLELLKHSTSSFQALDNVILSAIQSRNTQVAIEAVKFGLERPQRIQDVNLLLHRASSVGAITIVQMLLTLATATGLKNALVPEHSALQYACIRGNLEAVKLLVVCCDISSTHTDNARLLELACKYGQVEIVSFLTSDEASQNEATNRYDTAAKLAIEFGNYRALDCLLKSRKLHNIEADVAMSMVNTVIDTGHVKCWNITWNYIQNSVNPKYDIYAEAMKKAMRSGVGPVYCDMLQSDSGFFLERYSGFLTEAITQEYPLQAIEAIVTHGGGECLPAKTNLALGNALNLAISHDREDVVRFLVRLQVPLKNKDQCGRTPLHQAASCGNVRIARILIEAGADVETEDEQGWRPVHAGCANADVIRLLLQNGADVNARTHKGNTPILFASSASCDAVLEALLEAGDKVEPDVKQKALNQAIIKDQAAAVRRLLDAGADPRKLPSRGTDQLIKAVQRGNAAIVRMLLEYGINLEEAKDRCGNSVLNCATDFQTRRPDDSIIKSLVRRGSNVNSPAKDGYTPLCKAVWDNNVEITLFLISNGAMVNTDGGPFGGPLILACVFASFEMVKLLCKHGADTNIIHPGIFGSPLHAALQRNPGEEKDSIIKYLLEDAENKADPTVSSMWWGGPLNLAVLNLEFDVAKTLRKKGAKVDAEDMIGRRAIHFALYQGKDAVELLCKPEFGADLFVPDKMGRGPLHHAVLCGELDLVQSILEKARERGEDVVNAQDADHWTPLLWSMRECPGVLNAPTQRFDILKTLLENGADLYVEGLGLDQKWDALKLARHYGLPAEIVEFLETRGRDDSGPRRQRWEIWSRNAKKARVYSKLDYCDACLTVSVYSKLGKLVWGGSGW</sequence>
<feature type="repeat" description="ANK" evidence="3">
    <location>
        <begin position="1169"/>
        <end position="1201"/>
    </location>
</feature>